<evidence type="ECO:0000259" key="3">
    <source>
        <dbReference type="Pfam" id="PF07110"/>
    </source>
</evidence>
<dbReference type="InterPro" id="IPR011008">
    <property type="entry name" value="Dimeric_a/b-barrel"/>
</dbReference>
<dbReference type="AlphaFoldDB" id="A0A2P7YBY2"/>
<dbReference type="GO" id="GO:0016491">
    <property type="term" value="F:oxidoreductase activity"/>
    <property type="evidence" value="ECO:0007669"/>
    <property type="project" value="InterPro"/>
</dbReference>
<proteinExistence type="inferred from homology"/>
<evidence type="ECO:0000256" key="2">
    <source>
        <dbReference type="SAM" id="MobiDB-lite"/>
    </source>
</evidence>
<keyword evidence="5" id="KW-1185">Reference proteome</keyword>
<accession>A0A2P7YBY2</accession>
<feature type="region of interest" description="Disordered" evidence="2">
    <location>
        <begin position="131"/>
        <end position="150"/>
    </location>
</feature>
<gene>
    <name evidence="4" type="ORF">B9Z65_7349</name>
</gene>
<reference evidence="4 5" key="1">
    <citation type="submission" date="2017-05" db="EMBL/GenBank/DDBJ databases">
        <title>Draft genome sequence of Elsinoe australis.</title>
        <authorList>
            <person name="Cheng Q."/>
        </authorList>
    </citation>
    <scope>NUCLEOTIDE SEQUENCE [LARGE SCALE GENOMIC DNA]</scope>
    <source>
        <strain evidence="4 5">NL1</strain>
    </source>
</reference>
<sequence>MPTTQSLKLIQVGRRKPDLTQPEYFDYHFRNHGAISAAVIEGYDRPQKYTQTHHPVSVFYPRPNASIPNANQPWSGRDDTTELYFRDEAHLVSNFASNYTRNVVGPDALNFADVETAISLVARESLAWRRGGTGGNGTADGQEGEGDEGNEEAGRDVALFFIASANGTADGAGLEKDLTPLLVKQLQQEAGDVATGLVVNVGFDLKSFDPVSYFGGLRLHALVYKVVMDGEGLGAVAKVRAAQKGFFAAAGGRIRLGDSFAVFGKEGTVLDLGRGVEFDAERQPKVYC</sequence>
<dbReference type="Gene3D" id="3.30.70.100">
    <property type="match status" value="1"/>
</dbReference>
<dbReference type="SUPFAM" id="SSF54909">
    <property type="entry name" value="Dimeric alpha+beta barrel"/>
    <property type="match status" value="1"/>
</dbReference>
<evidence type="ECO:0000313" key="4">
    <source>
        <dbReference type="EMBL" id="PSK33462.1"/>
    </source>
</evidence>
<evidence type="ECO:0000313" key="5">
    <source>
        <dbReference type="Proteomes" id="UP000243723"/>
    </source>
</evidence>
<feature type="domain" description="EthD" evidence="3">
    <location>
        <begin position="16"/>
        <end position="114"/>
    </location>
</feature>
<organism evidence="4 5">
    <name type="scientific">Elsinoe australis</name>
    <dbReference type="NCBI Taxonomy" id="40998"/>
    <lineage>
        <taxon>Eukaryota</taxon>
        <taxon>Fungi</taxon>
        <taxon>Dikarya</taxon>
        <taxon>Ascomycota</taxon>
        <taxon>Pezizomycotina</taxon>
        <taxon>Dothideomycetes</taxon>
        <taxon>Dothideomycetidae</taxon>
        <taxon>Myriangiales</taxon>
        <taxon>Elsinoaceae</taxon>
        <taxon>Elsinoe</taxon>
    </lineage>
</organism>
<dbReference type="EMBL" id="NHZQ01000448">
    <property type="protein sequence ID" value="PSK33462.1"/>
    <property type="molecule type" value="Genomic_DNA"/>
</dbReference>
<name>A0A2P7YBY2_9PEZI</name>
<comment type="similarity">
    <text evidence="1">Belongs to the tpcK family.</text>
</comment>
<comment type="caution">
    <text evidence="4">The sequence shown here is derived from an EMBL/GenBank/DDBJ whole genome shotgun (WGS) entry which is preliminary data.</text>
</comment>
<dbReference type="Pfam" id="PF07110">
    <property type="entry name" value="EthD"/>
    <property type="match status" value="1"/>
</dbReference>
<evidence type="ECO:0000256" key="1">
    <source>
        <dbReference type="ARBA" id="ARBA00005986"/>
    </source>
</evidence>
<protein>
    <recommendedName>
        <fullName evidence="3">EthD domain-containing protein</fullName>
    </recommendedName>
</protein>
<dbReference type="Proteomes" id="UP000243723">
    <property type="component" value="Unassembled WGS sequence"/>
</dbReference>
<dbReference type="OrthoDB" id="5340195at2759"/>
<dbReference type="InterPro" id="IPR009799">
    <property type="entry name" value="EthD_dom"/>
</dbReference>